<dbReference type="AlphaFoldDB" id="C4JNL1"/>
<gene>
    <name evidence="11" type="ORF">UREG_03009</name>
</gene>
<dbReference type="InterPro" id="IPR036864">
    <property type="entry name" value="Zn2-C6_fun-type_DNA-bd_sf"/>
</dbReference>
<dbReference type="GO" id="GO:0003677">
    <property type="term" value="F:DNA binding"/>
    <property type="evidence" value="ECO:0007669"/>
    <property type="project" value="UniProtKB-KW"/>
</dbReference>
<evidence type="ECO:0000256" key="6">
    <source>
        <dbReference type="ARBA" id="ARBA00023242"/>
    </source>
</evidence>
<dbReference type="Gene3D" id="4.10.240.10">
    <property type="entry name" value="Zn(2)-C6 fungal-type DNA-binding domain"/>
    <property type="match status" value="1"/>
</dbReference>
<evidence type="ECO:0000256" key="3">
    <source>
        <dbReference type="ARBA" id="ARBA00023015"/>
    </source>
</evidence>
<dbReference type="GO" id="GO:0005634">
    <property type="term" value="C:nucleus"/>
    <property type="evidence" value="ECO:0007669"/>
    <property type="project" value="UniProtKB-SubCell"/>
</dbReference>
<sequence length="359" mass="39554">MAEQPSGPKRALSSISPKPVEPSSLAKPSTTPSPLPNPTKPAKGPSTRRALSCLPCRRHKLKCDRHVPCYSCTRYRREDLCRKHPAPSSLLEGVRGGPKAQTPAIAAVSDNSAASATSQIASYSHATQISAPAPFPRPETFPNTSSAAGLDAIPPASLSVATTLSLRNPVGQYSDTVQRLAGTSILPRSLPFLLSTGQTSARQAEVALFWKTQLVSFLPSKYQCDLLVMYFLEHINWVYHFLHPPSFQDEYAAFWNTRVQDVNLIWLSFLYAIMASSAVFLPFDAAEKAGFPRSKLRNKSHEWYSASRQALHAGGFESRPSMTQLLTFLAHQLYWLATKDVEALNSFCLTFLSRIKFPC</sequence>
<proteinExistence type="predicted"/>
<dbReference type="eggNOG" id="ENOG502RZ9A">
    <property type="taxonomic scope" value="Eukaryota"/>
</dbReference>
<evidence type="ECO:0000256" key="8">
    <source>
        <dbReference type="ARBA" id="ARBA00045154"/>
    </source>
</evidence>
<dbReference type="InterPro" id="IPR050613">
    <property type="entry name" value="Sec_Metabolite_Reg"/>
</dbReference>
<dbReference type="Proteomes" id="UP000002058">
    <property type="component" value="Unassembled WGS sequence"/>
</dbReference>
<dbReference type="InParanoid" id="C4JNL1"/>
<evidence type="ECO:0000256" key="4">
    <source>
        <dbReference type="ARBA" id="ARBA00023125"/>
    </source>
</evidence>
<keyword evidence="4" id="KW-0238">DNA-binding</keyword>
<dbReference type="GO" id="GO:0008270">
    <property type="term" value="F:zinc ion binding"/>
    <property type="evidence" value="ECO:0007669"/>
    <property type="project" value="InterPro"/>
</dbReference>
<comment type="function">
    <text evidence="8">Transcription factor that specifically regulates the neosartoricin B biosynthesis gene cluster.</text>
</comment>
<dbReference type="InterPro" id="IPR001138">
    <property type="entry name" value="Zn2Cys6_DnaBD"/>
</dbReference>
<feature type="domain" description="Zn(2)-C6 fungal-type" evidence="10">
    <location>
        <begin position="52"/>
        <end position="83"/>
    </location>
</feature>
<dbReference type="PANTHER" id="PTHR31001">
    <property type="entry name" value="UNCHARACTERIZED TRANSCRIPTIONAL REGULATORY PROTEIN"/>
    <property type="match status" value="1"/>
</dbReference>
<evidence type="ECO:0000313" key="12">
    <source>
        <dbReference type="Proteomes" id="UP000002058"/>
    </source>
</evidence>
<evidence type="ECO:0000256" key="1">
    <source>
        <dbReference type="ARBA" id="ARBA00004123"/>
    </source>
</evidence>
<evidence type="ECO:0000256" key="9">
    <source>
        <dbReference type="SAM" id="MobiDB-lite"/>
    </source>
</evidence>
<dbReference type="RefSeq" id="XP_002543493.1">
    <property type="nucleotide sequence ID" value="XM_002543447.1"/>
</dbReference>
<dbReference type="SUPFAM" id="SSF57701">
    <property type="entry name" value="Zn2/Cys6 DNA-binding domain"/>
    <property type="match status" value="1"/>
</dbReference>
<dbReference type="KEGG" id="ure:UREG_03009"/>
<keyword evidence="5" id="KW-0804">Transcription</keyword>
<evidence type="ECO:0000259" key="10">
    <source>
        <dbReference type="PROSITE" id="PS50048"/>
    </source>
</evidence>
<dbReference type="PROSITE" id="PS50048">
    <property type="entry name" value="ZN2_CY6_FUNGAL_2"/>
    <property type="match status" value="1"/>
</dbReference>
<dbReference type="EMBL" id="CH476616">
    <property type="protein sequence ID" value="EEP78164.1"/>
    <property type="molecule type" value="Genomic_DNA"/>
</dbReference>
<dbReference type="GeneID" id="8439028"/>
<evidence type="ECO:0000313" key="11">
    <source>
        <dbReference type="EMBL" id="EEP78164.1"/>
    </source>
</evidence>
<organism evidence="11 12">
    <name type="scientific">Uncinocarpus reesii (strain UAMH 1704)</name>
    <dbReference type="NCBI Taxonomy" id="336963"/>
    <lineage>
        <taxon>Eukaryota</taxon>
        <taxon>Fungi</taxon>
        <taxon>Dikarya</taxon>
        <taxon>Ascomycota</taxon>
        <taxon>Pezizomycotina</taxon>
        <taxon>Eurotiomycetes</taxon>
        <taxon>Eurotiomycetidae</taxon>
        <taxon>Onygenales</taxon>
        <taxon>Onygenaceae</taxon>
        <taxon>Uncinocarpus</taxon>
    </lineage>
</organism>
<dbReference type="OMA" id="YSHATQI"/>
<dbReference type="GO" id="GO:0000981">
    <property type="term" value="F:DNA-binding transcription factor activity, RNA polymerase II-specific"/>
    <property type="evidence" value="ECO:0007669"/>
    <property type="project" value="InterPro"/>
</dbReference>
<dbReference type="CDD" id="cd00067">
    <property type="entry name" value="GAL4"/>
    <property type="match status" value="1"/>
</dbReference>
<dbReference type="VEuPathDB" id="FungiDB:UREG_03009"/>
<evidence type="ECO:0000256" key="2">
    <source>
        <dbReference type="ARBA" id="ARBA00018346"/>
    </source>
</evidence>
<dbReference type="Pfam" id="PF00172">
    <property type="entry name" value="Zn_clus"/>
    <property type="match status" value="1"/>
</dbReference>
<evidence type="ECO:0000256" key="7">
    <source>
        <dbReference type="ARBA" id="ARBA00031692"/>
    </source>
</evidence>
<dbReference type="HOGENOM" id="CLU_772067_0_0_1"/>
<accession>C4JNL1</accession>
<name>C4JNL1_UNCRE</name>
<dbReference type="SMART" id="SM00066">
    <property type="entry name" value="GAL4"/>
    <property type="match status" value="1"/>
</dbReference>
<dbReference type="CDD" id="cd12148">
    <property type="entry name" value="fungal_TF_MHR"/>
    <property type="match status" value="1"/>
</dbReference>
<dbReference type="PROSITE" id="PS00463">
    <property type="entry name" value="ZN2_CY6_FUNGAL_1"/>
    <property type="match status" value="1"/>
</dbReference>
<dbReference type="OrthoDB" id="6486656at2759"/>
<keyword evidence="12" id="KW-1185">Reference proteome</keyword>
<dbReference type="STRING" id="336963.C4JNL1"/>
<comment type="subcellular location">
    <subcellularLocation>
        <location evidence="1">Nucleus</location>
    </subcellularLocation>
</comment>
<feature type="region of interest" description="Disordered" evidence="9">
    <location>
        <begin position="1"/>
        <end position="49"/>
    </location>
</feature>
<keyword evidence="3" id="KW-0805">Transcription regulation</keyword>
<protein>
    <recommendedName>
        <fullName evidence="2">C6 finger domain transcription factor nscR</fullName>
    </recommendedName>
    <alternativeName>
        <fullName evidence="7">Neosartiricin B biosynthesis protein R</fullName>
    </alternativeName>
</protein>
<evidence type="ECO:0000256" key="5">
    <source>
        <dbReference type="ARBA" id="ARBA00023163"/>
    </source>
</evidence>
<reference evidence="12" key="1">
    <citation type="journal article" date="2009" name="Genome Res.">
        <title>Comparative genomic analyses of the human fungal pathogens Coccidioides and their relatives.</title>
        <authorList>
            <person name="Sharpton T.J."/>
            <person name="Stajich J.E."/>
            <person name="Rounsley S.D."/>
            <person name="Gardner M.J."/>
            <person name="Wortman J.R."/>
            <person name="Jordar V.S."/>
            <person name="Maiti R."/>
            <person name="Kodira C.D."/>
            <person name="Neafsey D.E."/>
            <person name="Zeng Q."/>
            <person name="Hung C.-Y."/>
            <person name="McMahan C."/>
            <person name="Muszewska A."/>
            <person name="Grynberg M."/>
            <person name="Mandel M.A."/>
            <person name="Kellner E.M."/>
            <person name="Barker B.M."/>
            <person name="Galgiani J.N."/>
            <person name="Orbach M.J."/>
            <person name="Kirkland T.N."/>
            <person name="Cole G.T."/>
            <person name="Henn M.R."/>
            <person name="Birren B.W."/>
            <person name="Taylor J.W."/>
        </authorList>
    </citation>
    <scope>NUCLEOTIDE SEQUENCE [LARGE SCALE GENOMIC DNA]</scope>
    <source>
        <strain evidence="12">UAMH 1704</strain>
    </source>
</reference>
<keyword evidence="6" id="KW-0539">Nucleus</keyword>